<evidence type="ECO:0000313" key="1">
    <source>
        <dbReference type="EMBL" id="SZX66482.1"/>
    </source>
</evidence>
<name>A0A383VP04_TETOB</name>
<keyword evidence="2" id="KW-1185">Reference proteome</keyword>
<gene>
    <name evidence="1" type="ORF">BQ4739_LOCUS6892</name>
</gene>
<proteinExistence type="predicted"/>
<accession>A0A383VP04</accession>
<dbReference type="AlphaFoldDB" id="A0A383VP04"/>
<protein>
    <submittedName>
        <fullName evidence="1">Uncharacterized protein</fullName>
    </submittedName>
</protein>
<reference evidence="1 2" key="1">
    <citation type="submission" date="2016-10" db="EMBL/GenBank/DDBJ databases">
        <authorList>
            <person name="Cai Z."/>
        </authorList>
    </citation>
    <scope>NUCLEOTIDE SEQUENCE [LARGE SCALE GENOMIC DNA]</scope>
</reference>
<organism evidence="1 2">
    <name type="scientific">Tetradesmus obliquus</name>
    <name type="common">Green alga</name>
    <name type="synonym">Acutodesmus obliquus</name>
    <dbReference type="NCBI Taxonomy" id="3088"/>
    <lineage>
        <taxon>Eukaryota</taxon>
        <taxon>Viridiplantae</taxon>
        <taxon>Chlorophyta</taxon>
        <taxon>core chlorophytes</taxon>
        <taxon>Chlorophyceae</taxon>
        <taxon>CS clade</taxon>
        <taxon>Sphaeropleales</taxon>
        <taxon>Scenedesmaceae</taxon>
        <taxon>Tetradesmus</taxon>
    </lineage>
</organism>
<dbReference type="Proteomes" id="UP000256970">
    <property type="component" value="Unassembled WGS sequence"/>
</dbReference>
<evidence type="ECO:0000313" key="2">
    <source>
        <dbReference type="Proteomes" id="UP000256970"/>
    </source>
</evidence>
<sequence>MPYLQLLAASDGTLWMQMRLNSRGQCGSSGSHKVAAPAEEPAVPAGAAAPAFAQTGSTGGSAAAAAAANAYACKWLAAEQHEELQREGAEFVDCCIRFGLAAAT</sequence>
<dbReference type="EMBL" id="FNXT01000704">
    <property type="protein sequence ID" value="SZX66482.1"/>
    <property type="molecule type" value="Genomic_DNA"/>
</dbReference>